<evidence type="ECO:0000256" key="5">
    <source>
        <dbReference type="PROSITE-ProRule" id="PRU10137"/>
    </source>
</evidence>
<keyword evidence="2" id="KW-0238">DNA-binding</keyword>
<evidence type="ECO:0000313" key="8">
    <source>
        <dbReference type="EMBL" id="NII06918.1"/>
    </source>
</evidence>
<evidence type="ECO:0000259" key="7">
    <source>
        <dbReference type="PROSITE" id="PS51737"/>
    </source>
</evidence>
<dbReference type="PROSITE" id="PS00397">
    <property type="entry name" value="RECOMBINASES_1"/>
    <property type="match status" value="1"/>
</dbReference>
<dbReference type="RefSeq" id="WP_166948329.1">
    <property type="nucleotide sequence ID" value="NZ_JAARLZ010000005.1"/>
</dbReference>
<dbReference type="Pfam" id="PF00239">
    <property type="entry name" value="Resolvase"/>
    <property type="match status" value="1"/>
</dbReference>
<dbReference type="Gene3D" id="3.90.1750.20">
    <property type="entry name" value="Putative Large Serine Recombinase, Chain B, Domain 2"/>
    <property type="match status" value="1"/>
</dbReference>
<evidence type="ECO:0000259" key="6">
    <source>
        <dbReference type="PROSITE" id="PS51736"/>
    </source>
</evidence>
<dbReference type="Gene3D" id="3.40.50.1390">
    <property type="entry name" value="Resolvase, N-terminal catalytic domain"/>
    <property type="match status" value="1"/>
</dbReference>
<evidence type="ECO:0000256" key="1">
    <source>
        <dbReference type="ARBA" id="ARBA00022908"/>
    </source>
</evidence>
<dbReference type="InterPro" id="IPR011109">
    <property type="entry name" value="DNA_bind_recombinase_dom"/>
</dbReference>
<evidence type="ECO:0000256" key="2">
    <source>
        <dbReference type="ARBA" id="ARBA00023125"/>
    </source>
</evidence>
<dbReference type="InterPro" id="IPR036162">
    <property type="entry name" value="Resolvase-like_N_sf"/>
</dbReference>
<reference evidence="8 9" key="1">
    <citation type="submission" date="2020-03" db="EMBL/GenBank/DDBJ databases">
        <authorList>
            <person name="Lai Q."/>
        </authorList>
    </citation>
    <scope>NUCLEOTIDE SEQUENCE [LARGE SCALE GENOMIC DNA]</scope>
    <source>
        <strain evidence="8 9">CCUG 25036</strain>
    </source>
</reference>
<comment type="caution">
    <text evidence="8">The sequence shown here is derived from an EMBL/GenBank/DDBJ whole genome shotgun (WGS) entry which is preliminary data.</text>
</comment>
<organism evidence="8 9">
    <name type="scientific">Luteibacter anthropi</name>
    <dbReference type="NCBI Taxonomy" id="564369"/>
    <lineage>
        <taxon>Bacteria</taxon>
        <taxon>Pseudomonadati</taxon>
        <taxon>Pseudomonadota</taxon>
        <taxon>Gammaproteobacteria</taxon>
        <taxon>Lysobacterales</taxon>
        <taxon>Rhodanobacteraceae</taxon>
        <taxon>Luteibacter</taxon>
    </lineage>
</organism>
<feature type="domain" description="Resolvase/invertase-type recombinase catalytic" evidence="6">
    <location>
        <begin position="13"/>
        <end position="163"/>
    </location>
</feature>
<dbReference type="AlphaFoldDB" id="A0A7X5ZIH6"/>
<dbReference type="GO" id="GO:0015074">
    <property type="term" value="P:DNA integration"/>
    <property type="evidence" value="ECO:0007669"/>
    <property type="project" value="UniProtKB-KW"/>
</dbReference>
<dbReference type="InterPro" id="IPR006118">
    <property type="entry name" value="Recombinase_CS"/>
</dbReference>
<accession>A0A7X5ZIH6</accession>
<keyword evidence="1" id="KW-0229">DNA integration</keyword>
<feature type="domain" description="Recombinase" evidence="7">
    <location>
        <begin position="185"/>
        <end position="316"/>
    </location>
</feature>
<dbReference type="Pfam" id="PF07508">
    <property type="entry name" value="Recombinase"/>
    <property type="match status" value="1"/>
</dbReference>
<feature type="active site" description="O-(5'-phospho-DNA)-serine intermediate" evidence="4 5">
    <location>
        <position position="21"/>
    </location>
</feature>
<gene>
    <name evidence="8" type="ORF">HBF25_11015</name>
</gene>
<dbReference type="EMBL" id="JAARLZ010000005">
    <property type="protein sequence ID" value="NII06918.1"/>
    <property type="molecule type" value="Genomic_DNA"/>
</dbReference>
<dbReference type="InterPro" id="IPR006119">
    <property type="entry name" value="Resolv_N"/>
</dbReference>
<dbReference type="GO" id="GO:0000150">
    <property type="term" value="F:DNA strand exchange activity"/>
    <property type="evidence" value="ECO:0007669"/>
    <property type="project" value="InterPro"/>
</dbReference>
<dbReference type="GO" id="GO:0003677">
    <property type="term" value="F:DNA binding"/>
    <property type="evidence" value="ECO:0007669"/>
    <property type="project" value="UniProtKB-KW"/>
</dbReference>
<dbReference type="PROSITE" id="PS51737">
    <property type="entry name" value="RECOMBINASE_DNA_BIND"/>
    <property type="match status" value="1"/>
</dbReference>
<dbReference type="InterPro" id="IPR038109">
    <property type="entry name" value="DNA_bind_recomb_sf"/>
</dbReference>
<dbReference type="InterPro" id="IPR050639">
    <property type="entry name" value="SSR_resolvase"/>
</dbReference>
<keyword evidence="3" id="KW-0233">DNA recombination</keyword>
<evidence type="ECO:0000256" key="3">
    <source>
        <dbReference type="ARBA" id="ARBA00023172"/>
    </source>
</evidence>
<dbReference type="CDD" id="cd00338">
    <property type="entry name" value="Ser_Recombinase"/>
    <property type="match status" value="1"/>
</dbReference>
<dbReference type="PANTHER" id="PTHR30461:SF23">
    <property type="entry name" value="DNA RECOMBINASE-RELATED"/>
    <property type="match status" value="1"/>
</dbReference>
<evidence type="ECO:0000313" key="9">
    <source>
        <dbReference type="Proteomes" id="UP000490980"/>
    </source>
</evidence>
<dbReference type="PANTHER" id="PTHR30461">
    <property type="entry name" value="DNA-INVERTASE FROM LAMBDOID PROPHAGE"/>
    <property type="match status" value="1"/>
</dbReference>
<dbReference type="SMART" id="SM00857">
    <property type="entry name" value="Resolvase"/>
    <property type="match status" value="1"/>
</dbReference>
<evidence type="ECO:0000256" key="4">
    <source>
        <dbReference type="PIRSR" id="PIRSR606118-50"/>
    </source>
</evidence>
<dbReference type="Proteomes" id="UP000490980">
    <property type="component" value="Unassembled WGS sequence"/>
</dbReference>
<keyword evidence="9" id="KW-1185">Reference proteome</keyword>
<name>A0A7X5ZIH6_9GAMM</name>
<proteinExistence type="predicted"/>
<dbReference type="SUPFAM" id="SSF53041">
    <property type="entry name" value="Resolvase-like"/>
    <property type="match status" value="1"/>
</dbReference>
<dbReference type="PROSITE" id="PS51736">
    <property type="entry name" value="RECOMBINASES_3"/>
    <property type="match status" value="1"/>
</dbReference>
<protein>
    <submittedName>
        <fullName evidence="8">Recombinase family protein</fullName>
    </submittedName>
</protein>
<sequence>MASRLESPDVFLPVAAYVRVSTDMQKYSLANQQDALSAYADLHHMHIVRTYSDDGKSGLTAENRPGLLSLLHDIGSGHARFRGVLVLDVTRWGRFQNTDEAAYHEFLCWKSGVKVFYVAELFENDGSPFSMVFKGLKRAMAAEYSRELSIKAFAGHRRLASLGYRQGATPGFGIRRMLLSADGEPRGLLKNGERKSIKTDRVVLVPGPPEEVALVRWMFEHYLKNGNCAAIARELNARGILSDRGKPWVYGTIRNLLDAEKYAGRVVYNRASKKLAGPQVKNPENEWIRHETAYEPVVPPELFEAVKARRMKEKTSLSNAEVLDKVRAILQREGRLSRGILESEPDLLSGRVLIDRFGSLTKLYEMVGFKPSRDLKHAKVCNWLTVWRRSLTDFTREWLSDEGSHVAERDWCLQVDGLWTVSFTPIHVNQADDGRLRWINYRSNTDADLIVFARMAHGESAPLDYFVLPRAVFSELPKTFYLKNTPDLESCRFSSLAILGELARVSRMEPGDGEGDGLDEGRMTTGSSDGCIHLAASACRARLGAFREAMRILLSDKGARGMLAQCGYLRLGQARIGRRAENGSTDGVVVMESMVVSRLVSAVLREPEFTRWMATKYPDEMGVLSGVSAGQAMDGLGARQQA</sequence>